<dbReference type="GO" id="GO:0031966">
    <property type="term" value="C:mitochondrial membrane"/>
    <property type="evidence" value="ECO:0007669"/>
    <property type="project" value="UniProtKB-SubCell"/>
</dbReference>
<evidence type="ECO:0000256" key="1">
    <source>
        <dbReference type="ARBA" id="ARBA00004225"/>
    </source>
</evidence>
<dbReference type="InterPro" id="IPR023395">
    <property type="entry name" value="MCP_dom_sf"/>
</dbReference>
<dbReference type="InterPro" id="IPR050567">
    <property type="entry name" value="Mitochondrial_Carrier"/>
</dbReference>
<evidence type="ECO:0000256" key="10">
    <source>
        <dbReference type="RuleBase" id="RU000488"/>
    </source>
</evidence>
<dbReference type="PANTHER" id="PTHR45624">
    <property type="entry name" value="MITOCHONDRIAL BASIC AMINO ACIDS TRANSPORTER-RELATED"/>
    <property type="match status" value="1"/>
</dbReference>
<evidence type="ECO:0000256" key="8">
    <source>
        <dbReference type="ARBA" id="ARBA00023136"/>
    </source>
</evidence>
<keyword evidence="8 9" id="KW-0472">Membrane</keyword>
<evidence type="ECO:0000256" key="4">
    <source>
        <dbReference type="ARBA" id="ARBA00022692"/>
    </source>
</evidence>
<dbReference type="Proteomes" id="UP000095751">
    <property type="component" value="Unassembled WGS sequence"/>
</dbReference>
<dbReference type="KEGG" id="fcy:FRACYDRAFT_193455"/>
<dbReference type="PROSITE" id="PS50920">
    <property type="entry name" value="SOLCAR"/>
    <property type="match status" value="2"/>
</dbReference>
<keyword evidence="4 9" id="KW-0812">Transmembrane</keyword>
<dbReference type="Gene3D" id="1.50.40.10">
    <property type="entry name" value="Mitochondrial carrier domain"/>
    <property type="match status" value="2"/>
</dbReference>
<evidence type="ECO:0000256" key="6">
    <source>
        <dbReference type="ARBA" id="ARBA00022989"/>
    </source>
</evidence>
<dbReference type="InterPro" id="IPR018108">
    <property type="entry name" value="MCP_transmembrane"/>
</dbReference>
<keyword evidence="5" id="KW-0677">Repeat</keyword>
<comment type="similarity">
    <text evidence="2 10">Belongs to the mitochondrial carrier (TC 2.A.29) family.</text>
</comment>
<dbReference type="AlphaFoldDB" id="A0A1E7EY14"/>
<organism evidence="12 13">
    <name type="scientific">Fragilariopsis cylindrus CCMP1102</name>
    <dbReference type="NCBI Taxonomy" id="635003"/>
    <lineage>
        <taxon>Eukaryota</taxon>
        <taxon>Sar</taxon>
        <taxon>Stramenopiles</taxon>
        <taxon>Ochrophyta</taxon>
        <taxon>Bacillariophyta</taxon>
        <taxon>Bacillariophyceae</taxon>
        <taxon>Bacillariophycidae</taxon>
        <taxon>Bacillariales</taxon>
        <taxon>Bacillariaceae</taxon>
        <taxon>Fragilariopsis</taxon>
    </lineage>
</organism>
<dbReference type="OrthoDB" id="193856at2759"/>
<feature type="repeat" description="Solcar" evidence="9">
    <location>
        <begin position="26"/>
        <end position="143"/>
    </location>
</feature>
<name>A0A1E7EY14_9STRA</name>
<evidence type="ECO:0000313" key="13">
    <source>
        <dbReference type="Proteomes" id="UP000095751"/>
    </source>
</evidence>
<evidence type="ECO:0000256" key="9">
    <source>
        <dbReference type="PROSITE-ProRule" id="PRU00282"/>
    </source>
</evidence>
<dbReference type="SUPFAM" id="SSF103506">
    <property type="entry name" value="Mitochondrial carrier"/>
    <property type="match status" value="1"/>
</dbReference>
<feature type="region of interest" description="Disordered" evidence="11">
    <location>
        <begin position="66"/>
        <end position="89"/>
    </location>
</feature>
<keyword evidence="7" id="KW-0496">Mitochondrion</keyword>
<evidence type="ECO:0000256" key="5">
    <source>
        <dbReference type="ARBA" id="ARBA00022737"/>
    </source>
</evidence>
<gene>
    <name evidence="12" type="ORF">FRACYDRAFT_193455</name>
</gene>
<sequence>MNTLPTTPTSFTASGNHHIHRVNTKTNPAHSMFAGWLAGFSGTIVGYPLDSAKVWLQTNTMGKNKYWGGAKASSPGSNKGLNDNKARNSSSACAKISTPHQNNPIKMLFRTVRALYSGASSPFITVGMVQSVNFATYDATRQFLYRRQQQQNDNYIDSNSINNREYLTQDSLAGVAISGSVAGMVTGILTAPLIMIKINQQITGNPFRVALKETFALKQSQHQQGRQPRLSIISGFRFRPYGAAFIPHIFSESISRAMYVATYEGLKRHLLLSKQGNNYDVNINNNNNMNMNGIVSLSLQERMMCAASSGVLCWAVFFPFDALRSRMYYAASHQKQQQQQQQQHHLLQKQPQQQSYKRSFYRGFSISLLRAGPVAAAVLPVYDLTLERLSSSSY</sequence>
<dbReference type="EMBL" id="KV784370">
    <property type="protein sequence ID" value="OEU10724.1"/>
    <property type="molecule type" value="Genomic_DNA"/>
</dbReference>
<accession>A0A1E7EY14</accession>
<keyword evidence="13" id="KW-1185">Reference proteome</keyword>
<proteinExistence type="inferred from homology"/>
<dbReference type="GO" id="GO:0022857">
    <property type="term" value="F:transmembrane transporter activity"/>
    <property type="evidence" value="ECO:0007669"/>
    <property type="project" value="TreeGrafter"/>
</dbReference>
<keyword evidence="6" id="KW-1133">Transmembrane helix</keyword>
<comment type="subcellular location">
    <subcellularLocation>
        <location evidence="1">Mitochondrion membrane</location>
        <topology evidence="1">Multi-pass membrane protein</topology>
    </subcellularLocation>
</comment>
<feature type="repeat" description="Solcar" evidence="9">
    <location>
        <begin position="297"/>
        <end position="388"/>
    </location>
</feature>
<reference evidence="12 13" key="1">
    <citation type="submission" date="2016-09" db="EMBL/GenBank/DDBJ databases">
        <title>Extensive genetic diversity and differential bi-allelic expression allows diatom success in the polar Southern Ocean.</title>
        <authorList>
            <consortium name="DOE Joint Genome Institute"/>
            <person name="Mock T."/>
            <person name="Otillar R.P."/>
            <person name="Strauss J."/>
            <person name="Dupont C."/>
            <person name="Frickenhaus S."/>
            <person name="Maumus F."/>
            <person name="Mcmullan M."/>
            <person name="Sanges R."/>
            <person name="Schmutz J."/>
            <person name="Toseland A."/>
            <person name="Valas R."/>
            <person name="Veluchamy A."/>
            <person name="Ward B.J."/>
            <person name="Allen A."/>
            <person name="Barry K."/>
            <person name="Falciatore A."/>
            <person name="Ferrante M."/>
            <person name="Fortunato A.E."/>
            <person name="Gloeckner G."/>
            <person name="Gruber A."/>
            <person name="Hipkin R."/>
            <person name="Janech M."/>
            <person name="Kroth P."/>
            <person name="Leese F."/>
            <person name="Lindquist E."/>
            <person name="Lyon B.R."/>
            <person name="Martin J."/>
            <person name="Mayer C."/>
            <person name="Parker M."/>
            <person name="Quesneville H."/>
            <person name="Raymond J."/>
            <person name="Uhlig C."/>
            <person name="Valentin K.U."/>
            <person name="Worden A.Z."/>
            <person name="Armbrust E.V."/>
            <person name="Bowler C."/>
            <person name="Green B."/>
            <person name="Moulton V."/>
            <person name="Van Oosterhout C."/>
            <person name="Grigoriev I."/>
        </authorList>
    </citation>
    <scope>NUCLEOTIDE SEQUENCE [LARGE SCALE GENOMIC DNA]</scope>
    <source>
        <strain evidence="12 13">CCMP1102</strain>
    </source>
</reference>
<evidence type="ECO:0000256" key="2">
    <source>
        <dbReference type="ARBA" id="ARBA00006375"/>
    </source>
</evidence>
<protein>
    <submittedName>
        <fullName evidence="12">Mitochondrial carrier</fullName>
    </submittedName>
</protein>
<feature type="compositionally biased region" description="Polar residues" evidence="11">
    <location>
        <begin position="74"/>
        <end position="89"/>
    </location>
</feature>
<evidence type="ECO:0000256" key="11">
    <source>
        <dbReference type="SAM" id="MobiDB-lite"/>
    </source>
</evidence>
<evidence type="ECO:0000313" key="12">
    <source>
        <dbReference type="EMBL" id="OEU10724.1"/>
    </source>
</evidence>
<evidence type="ECO:0000256" key="7">
    <source>
        <dbReference type="ARBA" id="ARBA00023128"/>
    </source>
</evidence>
<keyword evidence="3 10" id="KW-0813">Transport</keyword>
<dbReference type="PANTHER" id="PTHR45624:SF10">
    <property type="entry name" value="SLC (SOLUTE CARRIER) HOMOLOG"/>
    <property type="match status" value="1"/>
</dbReference>
<dbReference type="Pfam" id="PF00153">
    <property type="entry name" value="Mito_carr"/>
    <property type="match status" value="2"/>
</dbReference>
<evidence type="ECO:0000256" key="3">
    <source>
        <dbReference type="ARBA" id="ARBA00022448"/>
    </source>
</evidence>
<dbReference type="InParanoid" id="A0A1E7EY14"/>